<feature type="domain" description="FdhE N-terminal" evidence="4">
    <location>
        <begin position="24"/>
        <end position="121"/>
    </location>
</feature>
<evidence type="ECO:0000259" key="4">
    <source>
        <dbReference type="Pfam" id="PF04216"/>
    </source>
</evidence>
<dbReference type="OrthoDB" id="9794151at2"/>
<dbReference type="HAMAP" id="MF_00611">
    <property type="entry name" value="FdeH"/>
    <property type="match status" value="1"/>
</dbReference>
<dbReference type="EMBL" id="CP017480">
    <property type="protein sequence ID" value="APG05503.1"/>
    <property type="molecule type" value="Genomic_DNA"/>
</dbReference>
<dbReference type="Gene3D" id="3.90.1670.10">
    <property type="entry name" value="FdhE-like domain"/>
    <property type="match status" value="1"/>
</dbReference>
<dbReference type="STRING" id="1440763.BJI69_17395"/>
<dbReference type="Proteomes" id="UP000182987">
    <property type="component" value="Chromosome"/>
</dbReference>
<evidence type="ECO:0000313" key="7">
    <source>
        <dbReference type="EMBL" id="APG05503.1"/>
    </source>
</evidence>
<dbReference type="InterPro" id="IPR056797">
    <property type="entry name" value="FdhE_central"/>
</dbReference>
<sequence length="344" mass="36336">MKQAEAPPDKAWSGPTHAGVKSPAPIVMPDLARRFVVTAARLDHLAPGHPMEPWLRFVARLARAQHVVATTLAPAAALSAEDIARATEARLPPLAADGHQRSPVWRDALTRLLDHLVAPNASVGPNARMGLNAPVGADSSAIPPQGDDLPPATLALIDTLRTADPTTLETLATHFLRGHIPAADTGATVFIVAALQIYFTGSAARLSAADLRLLQERSLCPCCGSPSIAGVITASGIIPGTRYLHCSMCSTAWNHTRTVCVTCAGTRKLSLRGIEDDGGVVKAEVCAECHTYSKLLYQLHDTQLDPVADDLASFGLDLLVSEEGFARHALNPFLLTGDSEDDIG</sequence>
<reference evidence="8" key="1">
    <citation type="submission" date="2016-09" db="EMBL/GenBank/DDBJ databases">
        <authorList>
            <person name="Lysoe E."/>
        </authorList>
    </citation>
    <scope>NUCLEOTIDE SEQUENCE [LARGE SCALE GENOMIC DNA]</scope>
    <source>
        <strain evidence="8">LJ96T</strain>
    </source>
</reference>
<accession>A0A1L3EWS0</accession>
<comment type="subcellular location">
    <subcellularLocation>
        <location evidence="2">Cytoplasm</location>
    </subcellularLocation>
</comment>
<evidence type="ECO:0000256" key="3">
    <source>
        <dbReference type="SAM" id="MobiDB-lite"/>
    </source>
</evidence>
<dbReference type="InterPro" id="IPR056796">
    <property type="entry name" value="FdhE_C"/>
</dbReference>
<dbReference type="SUPFAM" id="SSF144020">
    <property type="entry name" value="FdhE-like"/>
    <property type="match status" value="1"/>
</dbReference>
<dbReference type="Pfam" id="PF24860">
    <property type="entry name" value="FdhE_C"/>
    <property type="match status" value="1"/>
</dbReference>
<dbReference type="GO" id="GO:0005829">
    <property type="term" value="C:cytosol"/>
    <property type="evidence" value="ECO:0007669"/>
    <property type="project" value="TreeGrafter"/>
</dbReference>
<protein>
    <recommendedName>
        <fullName evidence="2">Protein FdhE homolog</fullName>
    </recommendedName>
</protein>
<dbReference type="GO" id="GO:0051604">
    <property type="term" value="P:protein maturation"/>
    <property type="evidence" value="ECO:0007669"/>
    <property type="project" value="TreeGrafter"/>
</dbReference>
<feature type="region of interest" description="Disordered" evidence="3">
    <location>
        <begin position="1"/>
        <end position="20"/>
    </location>
</feature>
<evidence type="ECO:0000256" key="2">
    <source>
        <dbReference type="HAMAP-Rule" id="MF_00611"/>
    </source>
</evidence>
<dbReference type="GO" id="GO:0008199">
    <property type="term" value="F:ferric iron binding"/>
    <property type="evidence" value="ECO:0007669"/>
    <property type="project" value="TreeGrafter"/>
</dbReference>
<dbReference type="Pfam" id="PF24859">
    <property type="entry name" value="FdhE_central"/>
    <property type="match status" value="1"/>
</dbReference>
<dbReference type="InterPro" id="IPR024064">
    <property type="entry name" value="FdhE-like_sf"/>
</dbReference>
<dbReference type="RefSeq" id="WP_071925024.1">
    <property type="nucleotide sequence ID" value="NZ_CP017480.1"/>
</dbReference>
<evidence type="ECO:0000259" key="6">
    <source>
        <dbReference type="Pfam" id="PF24860"/>
    </source>
</evidence>
<gene>
    <name evidence="2" type="primary">fdhE</name>
    <name evidence="7" type="ORF">BJI69_17395</name>
</gene>
<feature type="domain" description="FdhE N-terminal" evidence="4">
    <location>
        <begin position="147"/>
        <end position="211"/>
    </location>
</feature>
<dbReference type="AlphaFoldDB" id="A0A1L3EWS0"/>
<evidence type="ECO:0000256" key="1">
    <source>
        <dbReference type="ARBA" id="ARBA00022490"/>
    </source>
</evidence>
<proteinExistence type="inferred from homology"/>
<dbReference type="PANTHER" id="PTHR37689:SF1">
    <property type="entry name" value="PROTEIN FDHE"/>
    <property type="match status" value="1"/>
</dbReference>
<dbReference type="Pfam" id="PF04216">
    <property type="entry name" value="FdhE_N"/>
    <property type="match status" value="2"/>
</dbReference>
<dbReference type="InterPro" id="IPR056774">
    <property type="entry name" value="FdhE_N"/>
</dbReference>
<evidence type="ECO:0000259" key="5">
    <source>
        <dbReference type="Pfam" id="PF24859"/>
    </source>
</evidence>
<comment type="similarity">
    <text evidence="2">Belongs to the FdhE family.</text>
</comment>
<name>A0A1L3EWS0_9GAMM</name>
<keyword evidence="8" id="KW-1185">Reference proteome</keyword>
<evidence type="ECO:0000313" key="8">
    <source>
        <dbReference type="Proteomes" id="UP000182987"/>
    </source>
</evidence>
<feature type="domain" description="FdhE central" evidence="5">
    <location>
        <begin position="219"/>
        <end position="257"/>
    </location>
</feature>
<keyword evidence="1 2" id="KW-0963">Cytoplasm</keyword>
<dbReference type="PANTHER" id="PTHR37689">
    <property type="entry name" value="PROTEIN FDHE"/>
    <property type="match status" value="1"/>
</dbReference>
<comment type="function">
    <text evidence="2">Necessary for formate dehydrogenase activity.</text>
</comment>
<organism evidence="7 8">
    <name type="scientific">Luteibacter rhizovicinus DSM 16549</name>
    <dbReference type="NCBI Taxonomy" id="1440763"/>
    <lineage>
        <taxon>Bacteria</taxon>
        <taxon>Pseudomonadati</taxon>
        <taxon>Pseudomonadota</taxon>
        <taxon>Gammaproteobacteria</taxon>
        <taxon>Lysobacterales</taxon>
        <taxon>Rhodanobacteraceae</taxon>
        <taxon>Luteibacter</taxon>
    </lineage>
</organism>
<dbReference type="InterPro" id="IPR006452">
    <property type="entry name" value="Formate_DH_accessory"/>
</dbReference>
<dbReference type="CDD" id="cd16341">
    <property type="entry name" value="FdhE"/>
    <property type="match status" value="1"/>
</dbReference>
<dbReference type="PIRSF" id="PIRSF018296">
    <property type="entry name" value="Format_dh_formtn"/>
    <property type="match status" value="1"/>
</dbReference>
<feature type="domain" description="FdhE C-terminal" evidence="6">
    <location>
        <begin position="260"/>
        <end position="334"/>
    </location>
</feature>
<dbReference type="KEGG" id="lrz:BJI69_17395"/>